<name>A0A0D1ZMK8_EXOME</name>
<dbReference type="InterPro" id="IPR053144">
    <property type="entry name" value="Acetyltransferase_Butenolide"/>
</dbReference>
<dbReference type="VEuPathDB" id="FungiDB:PV10_03483"/>
<dbReference type="AlphaFoldDB" id="A0A0D1ZMK8"/>
<evidence type="ECO:0000313" key="2">
    <source>
        <dbReference type="Proteomes" id="UP000054302"/>
    </source>
</evidence>
<organism evidence="1 2">
    <name type="scientific">Exophiala mesophila</name>
    <name type="common">Black yeast-like fungus</name>
    <dbReference type="NCBI Taxonomy" id="212818"/>
    <lineage>
        <taxon>Eukaryota</taxon>
        <taxon>Fungi</taxon>
        <taxon>Dikarya</taxon>
        <taxon>Ascomycota</taxon>
        <taxon>Pezizomycotina</taxon>
        <taxon>Eurotiomycetes</taxon>
        <taxon>Chaetothyriomycetidae</taxon>
        <taxon>Chaetothyriales</taxon>
        <taxon>Herpotrichiellaceae</taxon>
        <taxon>Exophiala</taxon>
    </lineage>
</organism>
<dbReference type="Proteomes" id="UP000054302">
    <property type="component" value="Unassembled WGS sequence"/>
</dbReference>
<dbReference type="PANTHER" id="PTHR43233:SF1">
    <property type="entry name" value="FAMILY N-ACETYLTRANSFERASE, PUTATIVE (AFU_ORTHOLOGUE AFUA_6G03350)-RELATED"/>
    <property type="match status" value="1"/>
</dbReference>
<dbReference type="RefSeq" id="XP_016227456.1">
    <property type="nucleotide sequence ID" value="XM_016367938.1"/>
</dbReference>
<dbReference type="EMBL" id="KN847521">
    <property type="protein sequence ID" value="KIV95882.1"/>
    <property type="molecule type" value="Genomic_DNA"/>
</dbReference>
<dbReference type="OrthoDB" id="10039976at2759"/>
<keyword evidence="2" id="KW-1185">Reference proteome</keyword>
<dbReference type="SUPFAM" id="SSF55729">
    <property type="entry name" value="Acyl-CoA N-acyltransferases (Nat)"/>
    <property type="match status" value="1"/>
</dbReference>
<dbReference type="STRING" id="212818.A0A0D1ZMK8"/>
<dbReference type="HOGENOM" id="CLU_1578533_0_0_1"/>
<protein>
    <recommendedName>
        <fullName evidence="3">N-acetyltransferase domain-containing protein</fullName>
    </recommendedName>
</protein>
<proteinExistence type="predicted"/>
<gene>
    <name evidence="1" type="ORF">PV10_03483</name>
</gene>
<dbReference type="GeneID" id="27321328"/>
<dbReference type="Gene3D" id="3.40.630.30">
    <property type="match status" value="1"/>
</dbReference>
<reference evidence="1 2" key="1">
    <citation type="submission" date="2015-01" db="EMBL/GenBank/DDBJ databases">
        <title>The Genome Sequence of Exophiala mesophila CBS40295.</title>
        <authorList>
            <consortium name="The Broad Institute Genomics Platform"/>
            <person name="Cuomo C."/>
            <person name="de Hoog S."/>
            <person name="Gorbushina A."/>
            <person name="Stielow B."/>
            <person name="Teixiera M."/>
            <person name="Abouelleil A."/>
            <person name="Chapman S.B."/>
            <person name="Priest M."/>
            <person name="Young S.K."/>
            <person name="Wortman J."/>
            <person name="Nusbaum C."/>
            <person name="Birren B."/>
        </authorList>
    </citation>
    <scope>NUCLEOTIDE SEQUENCE [LARGE SCALE GENOMIC DNA]</scope>
    <source>
        <strain evidence="1 2">CBS 40295</strain>
    </source>
</reference>
<evidence type="ECO:0000313" key="1">
    <source>
        <dbReference type="EMBL" id="KIV95882.1"/>
    </source>
</evidence>
<dbReference type="PANTHER" id="PTHR43233">
    <property type="entry name" value="FAMILY N-ACETYLTRANSFERASE, PUTATIVE (AFU_ORTHOLOGUE AFUA_6G03350)-RELATED"/>
    <property type="match status" value="1"/>
</dbReference>
<accession>A0A0D1ZMK8</accession>
<dbReference type="InterPro" id="IPR016181">
    <property type="entry name" value="Acyl_CoA_acyltransferase"/>
</dbReference>
<sequence>MDAYTRKTKLMDVMAAHWRRYNFVLTTDPKRMPPEQLNTLLESKSSVEKRYPTQKLDSIMQHSLIFALLMRGGGHGNRSRLIGFARFLTNQVTVAFFEELVLLPECHDLGIIPWMGHCMNEYFEAMGVEAVVAVVDTDTDEEVLLRRHLNMHPVGAESRVELIKLPPQA</sequence>
<evidence type="ECO:0008006" key="3">
    <source>
        <dbReference type="Google" id="ProtNLM"/>
    </source>
</evidence>